<dbReference type="GO" id="GO:0020037">
    <property type="term" value="F:heme binding"/>
    <property type="evidence" value="ECO:0007669"/>
    <property type="project" value="InterPro"/>
</dbReference>
<comment type="subcellular location">
    <subcellularLocation>
        <location evidence="1">Cell membrane</location>
    </subcellularLocation>
</comment>
<dbReference type="Proteomes" id="UP000246077">
    <property type="component" value="Unassembled WGS sequence"/>
</dbReference>
<dbReference type="PIRSF" id="PIRSF000018">
    <property type="entry name" value="Mb_ADH_cyt_c"/>
    <property type="match status" value="1"/>
</dbReference>
<name>A0A317E943_9PROT</name>
<protein>
    <submittedName>
        <fullName evidence="12">Diheme cytochrome C-type</fullName>
    </submittedName>
</protein>
<dbReference type="Gene3D" id="1.10.760.10">
    <property type="entry name" value="Cytochrome c-like domain"/>
    <property type="match status" value="1"/>
</dbReference>
<dbReference type="GO" id="GO:0005506">
    <property type="term" value="F:iron ion binding"/>
    <property type="evidence" value="ECO:0007669"/>
    <property type="project" value="InterPro"/>
</dbReference>
<dbReference type="GO" id="GO:0016614">
    <property type="term" value="F:oxidoreductase activity, acting on CH-OH group of donors"/>
    <property type="evidence" value="ECO:0007669"/>
    <property type="project" value="InterPro"/>
</dbReference>
<keyword evidence="7 9" id="KW-0408">Iron</keyword>
<evidence type="ECO:0000256" key="1">
    <source>
        <dbReference type="ARBA" id="ARBA00004236"/>
    </source>
</evidence>
<keyword evidence="2" id="KW-1003">Cell membrane</keyword>
<keyword evidence="3 9" id="KW-0349">Heme</keyword>
<keyword evidence="6" id="KW-0677">Repeat</keyword>
<feature type="domain" description="Cytochrome c" evidence="11">
    <location>
        <begin position="39"/>
        <end position="142"/>
    </location>
</feature>
<keyword evidence="13" id="KW-1185">Reference proteome</keyword>
<dbReference type="InterPro" id="IPR014353">
    <property type="entry name" value="Membr-bd_ADH_cyt_c"/>
</dbReference>
<proteinExistence type="predicted"/>
<dbReference type="GO" id="GO:0009055">
    <property type="term" value="F:electron transfer activity"/>
    <property type="evidence" value="ECO:0007669"/>
    <property type="project" value="InterPro"/>
</dbReference>
<evidence type="ECO:0000256" key="8">
    <source>
        <dbReference type="ARBA" id="ARBA00023136"/>
    </source>
</evidence>
<reference evidence="13" key="1">
    <citation type="submission" date="2018-05" db="EMBL/GenBank/DDBJ databases">
        <title>Zavarzinia sp. HR-AS.</title>
        <authorList>
            <person name="Lee Y."/>
            <person name="Jeon C.O."/>
        </authorList>
    </citation>
    <scope>NUCLEOTIDE SEQUENCE [LARGE SCALE GENOMIC DNA]</scope>
    <source>
        <strain evidence="13">DSM 1231</strain>
    </source>
</reference>
<evidence type="ECO:0000256" key="2">
    <source>
        <dbReference type="ARBA" id="ARBA00022475"/>
    </source>
</evidence>
<keyword evidence="4 9" id="KW-0479">Metal-binding</keyword>
<evidence type="ECO:0000313" key="13">
    <source>
        <dbReference type="Proteomes" id="UP000246077"/>
    </source>
</evidence>
<dbReference type="EMBL" id="QGLF01000001">
    <property type="protein sequence ID" value="PWR23419.1"/>
    <property type="molecule type" value="Genomic_DNA"/>
</dbReference>
<keyword evidence="8" id="KW-0472">Membrane</keyword>
<evidence type="ECO:0000256" key="5">
    <source>
        <dbReference type="ARBA" id="ARBA00022729"/>
    </source>
</evidence>
<dbReference type="InterPro" id="IPR036909">
    <property type="entry name" value="Cyt_c-like_dom_sf"/>
</dbReference>
<dbReference type="PANTHER" id="PTHR35008:SF8">
    <property type="entry name" value="ALCOHOL DEHYDROGENASE CYTOCHROME C SUBUNIT"/>
    <property type="match status" value="1"/>
</dbReference>
<dbReference type="GO" id="GO:0005886">
    <property type="term" value="C:plasma membrane"/>
    <property type="evidence" value="ECO:0007669"/>
    <property type="project" value="UniProtKB-SubCell"/>
</dbReference>
<evidence type="ECO:0000256" key="3">
    <source>
        <dbReference type="ARBA" id="ARBA00022617"/>
    </source>
</evidence>
<dbReference type="Pfam" id="PF00034">
    <property type="entry name" value="Cytochrom_C"/>
    <property type="match status" value="1"/>
</dbReference>
<feature type="chain" id="PRO_5016326961" evidence="10">
    <location>
        <begin position="27"/>
        <end position="305"/>
    </location>
</feature>
<organism evidence="12 13">
    <name type="scientific">Zavarzinia compransoris</name>
    <dbReference type="NCBI Taxonomy" id="1264899"/>
    <lineage>
        <taxon>Bacteria</taxon>
        <taxon>Pseudomonadati</taxon>
        <taxon>Pseudomonadota</taxon>
        <taxon>Alphaproteobacteria</taxon>
        <taxon>Rhodospirillales</taxon>
        <taxon>Zavarziniaceae</taxon>
        <taxon>Zavarzinia</taxon>
    </lineage>
</organism>
<keyword evidence="5 10" id="KW-0732">Signal</keyword>
<dbReference type="InterPro" id="IPR051459">
    <property type="entry name" value="Cytochrome_c-type_DH"/>
</dbReference>
<dbReference type="SUPFAM" id="SSF46626">
    <property type="entry name" value="Cytochrome c"/>
    <property type="match status" value="2"/>
</dbReference>
<sequence>MRRPALLSFRTATLLAALAFATPAGATEYFVTETGAGGDAVARGAYLVHAAGCIACHTAPGGQPLAGGRAMATPFGTFHTPNITPDPETGIGRWSDADFLQALQHGLSPAGEHYYPVFPFTSYTKAAPADLLAIKAYLFAQAPVVAANKPHEIGFPFSVRLLQAGWKALFFRPGEFRPRAGAAPEVNRGAYLVQALGHCGECHTPRNPAGGLLIGLALAGTSDGPDGEAVPNITPDRETGIGGWSVDDIAELLASGTKPDFDNVQGSMGEVVEEGTAHLTAADRAAIGAYLLSLPPVRHGKPRGN</sequence>
<dbReference type="OrthoDB" id="9811281at2"/>
<dbReference type="PANTHER" id="PTHR35008">
    <property type="entry name" value="BLL4482 PROTEIN-RELATED"/>
    <property type="match status" value="1"/>
</dbReference>
<feature type="signal peptide" evidence="10">
    <location>
        <begin position="1"/>
        <end position="26"/>
    </location>
</feature>
<dbReference type="PROSITE" id="PS51007">
    <property type="entry name" value="CYTC"/>
    <property type="match status" value="2"/>
</dbReference>
<evidence type="ECO:0000256" key="6">
    <source>
        <dbReference type="ARBA" id="ARBA00022737"/>
    </source>
</evidence>
<accession>A0A317E943</accession>
<evidence type="ECO:0000259" key="11">
    <source>
        <dbReference type="PROSITE" id="PS51007"/>
    </source>
</evidence>
<dbReference type="InterPro" id="IPR009056">
    <property type="entry name" value="Cyt_c-like_dom"/>
</dbReference>
<dbReference type="AlphaFoldDB" id="A0A317E943"/>
<evidence type="ECO:0000256" key="4">
    <source>
        <dbReference type="ARBA" id="ARBA00022723"/>
    </source>
</evidence>
<gene>
    <name evidence="12" type="ORF">DKG75_02280</name>
</gene>
<comment type="caution">
    <text evidence="12">The sequence shown here is derived from an EMBL/GenBank/DDBJ whole genome shotgun (WGS) entry which is preliminary data.</text>
</comment>
<evidence type="ECO:0000256" key="9">
    <source>
        <dbReference type="PROSITE-ProRule" id="PRU00433"/>
    </source>
</evidence>
<feature type="domain" description="Cytochrome c" evidence="11">
    <location>
        <begin position="184"/>
        <end position="295"/>
    </location>
</feature>
<evidence type="ECO:0000313" key="12">
    <source>
        <dbReference type="EMBL" id="PWR23419.1"/>
    </source>
</evidence>
<evidence type="ECO:0000256" key="7">
    <source>
        <dbReference type="ARBA" id="ARBA00023004"/>
    </source>
</evidence>
<evidence type="ECO:0000256" key="10">
    <source>
        <dbReference type="SAM" id="SignalP"/>
    </source>
</evidence>